<gene>
    <name evidence="3" type="ORF">HZY85_02370</name>
</gene>
<evidence type="ECO:0000259" key="2">
    <source>
        <dbReference type="Pfam" id="PF14690"/>
    </source>
</evidence>
<name>A0ABX2T093_9BACL</name>
<comment type="caution">
    <text evidence="3">The sequence shown here is derived from an EMBL/GenBank/DDBJ whole genome shotgun (WGS) entry which is preliminary data.</text>
</comment>
<organism evidence="3 4">
    <name type="scientific">Gemelliphila palaticanis</name>
    <dbReference type="NCBI Taxonomy" id="81950"/>
    <lineage>
        <taxon>Bacteria</taxon>
        <taxon>Bacillati</taxon>
        <taxon>Bacillota</taxon>
        <taxon>Bacilli</taxon>
        <taxon>Bacillales</taxon>
        <taxon>Gemellaceae</taxon>
        <taxon>Gemelliphila</taxon>
    </lineage>
</organism>
<sequence>MNNYNTEIEIIKGEDITKSLLQIKDNNIQVENGHRIVKINNQKHFIFKGILTYTPEKCDCCGCDNINNTIVKNGFNELTKVNLLKISGIPAILELKKQRFKCKSCNKKFVATTPFVKKYCNISRNVVLSIMSSLADTLSFKQIAKAHDVSYTTVIRSLYGCKTQVDITNFNTLPEYLCFDEIKSTKDSKNGMSFIFSNSLTHELIDIVDGRTESILNTYFSRFSKEARFNVKAICIDIYTPYMKLIKQKFPNADIVIDRFHLIQNINRKLNSARVQLMNTYTGMNYTLFKNNWKLILEDVDNITHDKFIYNRSFKSYVTRRDILEYLLELDSVFKASYERVHDIRYAVKNRNELELIRLIDVSTNGVADSVKVAINTMRKHKDYMLNSVKYDISNGSLEGINNKVKVLKRVSYGYSSFYNFRLRILVVFRLFVSDRKFIGDLVDKKITKQQFAA</sequence>
<dbReference type="Pfam" id="PF14690">
    <property type="entry name" value="Zn_ribbon_ISL3"/>
    <property type="match status" value="1"/>
</dbReference>
<protein>
    <submittedName>
        <fullName evidence="3">ISL3 family transposase</fullName>
    </submittedName>
</protein>
<feature type="domain" description="Transposase IS204/IS1001/IS1096/IS1165 zinc-finger" evidence="2">
    <location>
        <begin position="55"/>
        <end position="105"/>
    </location>
</feature>
<dbReference type="NCBIfam" id="NF033550">
    <property type="entry name" value="transpos_ISL3"/>
    <property type="match status" value="1"/>
</dbReference>
<feature type="domain" description="Transposase IS204/IS1001/IS1096/IS1165 DDE" evidence="1">
    <location>
        <begin position="177"/>
        <end position="425"/>
    </location>
</feature>
<reference evidence="3 4" key="1">
    <citation type="submission" date="2020-07" db="EMBL/GenBank/DDBJ databases">
        <title>MOT database genomes.</title>
        <authorList>
            <person name="Joseph S."/>
            <person name="Aduse-Opoku J."/>
            <person name="Hashim A."/>
            <person name="Wade W."/>
            <person name="Curtis M."/>
        </authorList>
    </citation>
    <scope>NUCLEOTIDE SEQUENCE [LARGE SCALE GENOMIC DNA]</scope>
    <source>
        <strain evidence="3 4">CIP 106318</strain>
    </source>
</reference>
<dbReference type="EMBL" id="JACBYF010000003">
    <property type="protein sequence ID" value="NYS47037.1"/>
    <property type="molecule type" value="Genomic_DNA"/>
</dbReference>
<accession>A0ABX2T093</accession>
<dbReference type="InterPro" id="IPR029261">
    <property type="entry name" value="Transposase_Znf"/>
</dbReference>
<dbReference type="InterPro" id="IPR047951">
    <property type="entry name" value="Transpos_ISL3"/>
</dbReference>
<dbReference type="PANTHER" id="PTHR33498:SF1">
    <property type="entry name" value="TRANSPOSASE FOR INSERTION SEQUENCE ELEMENT IS1557"/>
    <property type="match status" value="1"/>
</dbReference>
<dbReference type="Proteomes" id="UP000531840">
    <property type="component" value="Unassembled WGS sequence"/>
</dbReference>
<dbReference type="Pfam" id="PF01610">
    <property type="entry name" value="DDE_Tnp_ISL3"/>
    <property type="match status" value="1"/>
</dbReference>
<evidence type="ECO:0000313" key="4">
    <source>
        <dbReference type="Proteomes" id="UP000531840"/>
    </source>
</evidence>
<dbReference type="RefSeq" id="WP_179940493.1">
    <property type="nucleotide sequence ID" value="NZ_JACBYF010000003.1"/>
</dbReference>
<evidence type="ECO:0000259" key="1">
    <source>
        <dbReference type="Pfam" id="PF01610"/>
    </source>
</evidence>
<dbReference type="PANTHER" id="PTHR33498">
    <property type="entry name" value="TRANSPOSASE FOR INSERTION SEQUENCE ELEMENT IS1557"/>
    <property type="match status" value="1"/>
</dbReference>
<dbReference type="InterPro" id="IPR002560">
    <property type="entry name" value="Transposase_DDE"/>
</dbReference>
<proteinExistence type="predicted"/>
<evidence type="ECO:0000313" key="3">
    <source>
        <dbReference type="EMBL" id="NYS47037.1"/>
    </source>
</evidence>
<keyword evidence="4" id="KW-1185">Reference proteome</keyword>